<name>A0AAP0E3D8_9MAGN</name>
<keyword evidence="5" id="KW-0961">Cell wall biogenesis/degradation</keyword>
<dbReference type="EC" id="3.1.1.-" evidence="5"/>
<dbReference type="Proteomes" id="UP001419268">
    <property type="component" value="Unassembled WGS sequence"/>
</dbReference>
<dbReference type="PANTHER" id="PTHR21562">
    <property type="entry name" value="NOTUM-RELATED"/>
    <property type="match status" value="1"/>
</dbReference>
<keyword evidence="5" id="KW-0378">Hydrolase</keyword>
<dbReference type="EMBL" id="JBBNAG010000013">
    <property type="protein sequence ID" value="KAK9084470.1"/>
    <property type="molecule type" value="Genomic_DNA"/>
</dbReference>
<comment type="subcellular location">
    <subcellularLocation>
        <location evidence="2 5">Secreted</location>
        <location evidence="2 5">Cell wall</location>
    </subcellularLocation>
</comment>
<dbReference type="PANTHER" id="PTHR21562:SF5">
    <property type="entry name" value="PECTIN ACETYLESTERASE 12"/>
    <property type="match status" value="1"/>
</dbReference>
<evidence type="ECO:0000256" key="3">
    <source>
        <dbReference type="ARBA" id="ARBA00005784"/>
    </source>
</evidence>
<gene>
    <name evidence="6" type="ORF">Scep_030941</name>
</gene>
<comment type="similarity">
    <text evidence="3 5">Belongs to the pectinacetylesterase family.</text>
</comment>
<comment type="function">
    <text evidence="1 5">Hydrolyzes acetyl esters in homogalacturonan regions of pectin. In type I primary cell wall, galacturonic acid residues of pectin can be acetylated at the O-2 and O-3 positions. Decreasing the degree of acetylation of pectin gels in vitro alters their physical properties.</text>
</comment>
<feature type="chain" id="PRO_5042665594" description="Pectin acetylesterase" evidence="5">
    <location>
        <begin position="28"/>
        <end position="440"/>
    </location>
</feature>
<evidence type="ECO:0000313" key="7">
    <source>
        <dbReference type="Proteomes" id="UP001419268"/>
    </source>
</evidence>
<keyword evidence="5" id="KW-0732">Signal</keyword>
<reference evidence="6 7" key="1">
    <citation type="submission" date="2024-01" db="EMBL/GenBank/DDBJ databases">
        <title>Genome assemblies of Stephania.</title>
        <authorList>
            <person name="Yang L."/>
        </authorList>
    </citation>
    <scope>NUCLEOTIDE SEQUENCE [LARGE SCALE GENOMIC DNA]</scope>
    <source>
        <strain evidence="6">JXDWG</strain>
        <tissue evidence="6">Leaf</tissue>
    </source>
</reference>
<sequence length="440" mass="48777">MKMKMKVRGAWAFLVFLMVVVGPKSRAVSLGVLLTDDDDEYEYDQVSSATAATPNLSRRSSGLELMVGLTLIPAAAAKGAVCLDGSLPGYHLHPGFGSGKNSWLIQLEGGGWCNTIQNCVSRKNTRLGSSKHMEKVLPFVGILSDKPDENPDFYNWNRVKLRYCDGASFSGEGHDEASQLFFRGKRIWLAGMEDLMAKGMHSADQALLSGQSAGALASMLTCDEFRELFPATTKVKCLSDAGLFLDAKDVSGGHTLRNMFASVVKLHMVQKNLLQSCTSRLDPTSCFFPQNYIDDIKTPLFLLNSAYDEWQILECLAPPPADPNNDWHNCKLDHMQCNTSQIQFLQGFRSQMLDAIEGFSKSKKNGVFINSCFAHVQTERKGMWFAYNSPMIGNKRVAEAIGDWYFGRTRDNIAIDCPYPCDNTCQNIAVERHGSLHTSM</sequence>
<dbReference type="Pfam" id="PF03283">
    <property type="entry name" value="PAE"/>
    <property type="match status" value="1"/>
</dbReference>
<feature type="signal peptide" evidence="5">
    <location>
        <begin position="1"/>
        <end position="27"/>
    </location>
</feature>
<evidence type="ECO:0000256" key="2">
    <source>
        <dbReference type="ARBA" id="ARBA00004191"/>
    </source>
</evidence>
<proteinExistence type="inferred from homology"/>
<dbReference type="AlphaFoldDB" id="A0AAP0E3D8"/>
<evidence type="ECO:0000256" key="1">
    <source>
        <dbReference type="ARBA" id="ARBA00003534"/>
    </source>
</evidence>
<evidence type="ECO:0000313" key="6">
    <source>
        <dbReference type="EMBL" id="KAK9084470.1"/>
    </source>
</evidence>
<evidence type="ECO:0000256" key="4">
    <source>
        <dbReference type="ARBA" id="ARBA00022512"/>
    </source>
</evidence>
<comment type="caution">
    <text evidence="6">The sequence shown here is derived from an EMBL/GenBank/DDBJ whole genome shotgun (WGS) entry which is preliminary data.</text>
</comment>
<keyword evidence="5" id="KW-0964">Secreted</keyword>
<dbReference type="GO" id="GO:0009505">
    <property type="term" value="C:plant-type cell wall"/>
    <property type="evidence" value="ECO:0007669"/>
    <property type="project" value="TreeGrafter"/>
</dbReference>
<dbReference type="GO" id="GO:0052793">
    <property type="term" value="F:pectin acetylesterase activity"/>
    <property type="evidence" value="ECO:0007669"/>
    <property type="project" value="TreeGrafter"/>
</dbReference>
<accession>A0AAP0E3D8</accession>
<dbReference type="GO" id="GO:0071555">
    <property type="term" value="P:cell wall organization"/>
    <property type="evidence" value="ECO:0007669"/>
    <property type="project" value="UniProtKB-KW"/>
</dbReference>
<keyword evidence="4 5" id="KW-0134">Cell wall</keyword>
<evidence type="ECO:0000256" key="5">
    <source>
        <dbReference type="RuleBase" id="RU363114"/>
    </source>
</evidence>
<keyword evidence="7" id="KW-1185">Reference proteome</keyword>
<organism evidence="6 7">
    <name type="scientific">Stephania cephalantha</name>
    <dbReference type="NCBI Taxonomy" id="152367"/>
    <lineage>
        <taxon>Eukaryota</taxon>
        <taxon>Viridiplantae</taxon>
        <taxon>Streptophyta</taxon>
        <taxon>Embryophyta</taxon>
        <taxon>Tracheophyta</taxon>
        <taxon>Spermatophyta</taxon>
        <taxon>Magnoliopsida</taxon>
        <taxon>Ranunculales</taxon>
        <taxon>Menispermaceae</taxon>
        <taxon>Menispermoideae</taxon>
        <taxon>Cissampelideae</taxon>
        <taxon>Stephania</taxon>
    </lineage>
</organism>
<protein>
    <recommendedName>
        <fullName evidence="5">Pectin acetylesterase</fullName>
        <ecNumber evidence="5">3.1.1.-</ecNumber>
    </recommendedName>
</protein>
<dbReference type="InterPro" id="IPR004963">
    <property type="entry name" value="PAE/NOTUM"/>
</dbReference>